<dbReference type="Proteomes" id="UP000288096">
    <property type="component" value="Unassembled WGS sequence"/>
</dbReference>
<dbReference type="EMBL" id="BEXT01000001">
    <property type="protein sequence ID" value="GBC59089.1"/>
    <property type="molecule type" value="Genomic_DNA"/>
</dbReference>
<dbReference type="PANTHER" id="PTHR43531:SF11">
    <property type="entry name" value="METHYL-ACCEPTING CHEMOTAXIS PROTEIN 3"/>
    <property type="match status" value="1"/>
</dbReference>
<proteinExistence type="inferred from homology"/>
<evidence type="ECO:0000313" key="8">
    <source>
        <dbReference type="EMBL" id="GBC59089.1"/>
    </source>
</evidence>
<evidence type="ECO:0000259" key="7">
    <source>
        <dbReference type="PROSITE" id="PS50111"/>
    </source>
</evidence>
<dbReference type="GO" id="GO:0035438">
    <property type="term" value="F:cyclic-di-GMP binding"/>
    <property type="evidence" value="ECO:0007669"/>
    <property type="project" value="InterPro"/>
</dbReference>
<evidence type="ECO:0000313" key="9">
    <source>
        <dbReference type="Proteomes" id="UP000288096"/>
    </source>
</evidence>
<feature type="transmembrane region" description="Helical" evidence="6">
    <location>
        <begin position="187"/>
        <end position="207"/>
    </location>
</feature>
<dbReference type="Pfam" id="PF07238">
    <property type="entry name" value="PilZ"/>
    <property type="match status" value="1"/>
</dbReference>
<dbReference type="GO" id="GO:0006935">
    <property type="term" value="P:chemotaxis"/>
    <property type="evidence" value="ECO:0007669"/>
    <property type="project" value="UniProtKB-KW"/>
</dbReference>
<dbReference type="GO" id="GO:0005886">
    <property type="term" value="C:plasma membrane"/>
    <property type="evidence" value="ECO:0007669"/>
    <property type="project" value="TreeGrafter"/>
</dbReference>
<dbReference type="AlphaFoldDB" id="A0A401FQ16"/>
<dbReference type="Gene3D" id="1.10.287.950">
    <property type="entry name" value="Methyl-accepting chemotaxis protein"/>
    <property type="match status" value="1"/>
</dbReference>
<reference evidence="9" key="2">
    <citation type="submission" date="2019-01" db="EMBL/GenBank/DDBJ databases">
        <title>Genome sequence of Desulfonema ishimotonii strain Tokyo 01.</title>
        <authorList>
            <person name="Fukui M."/>
        </authorList>
    </citation>
    <scope>NUCLEOTIDE SEQUENCE [LARGE SCALE GENOMIC DNA]</scope>
    <source>
        <strain evidence="9">Tokyo 01</strain>
    </source>
</reference>
<dbReference type="InterPro" id="IPR004089">
    <property type="entry name" value="MCPsignal_dom"/>
</dbReference>
<organism evidence="8 9">
    <name type="scientific">Desulfonema ishimotonii</name>
    <dbReference type="NCBI Taxonomy" id="45657"/>
    <lineage>
        <taxon>Bacteria</taxon>
        <taxon>Pseudomonadati</taxon>
        <taxon>Thermodesulfobacteriota</taxon>
        <taxon>Desulfobacteria</taxon>
        <taxon>Desulfobacterales</taxon>
        <taxon>Desulfococcaceae</taxon>
        <taxon>Desulfonema</taxon>
    </lineage>
</organism>
<feature type="compositionally biased region" description="Basic and acidic residues" evidence="5">
    <location>
        <begin position="274"/>
        <end position="286"/>
    </location>
</feature>
<dbReference type="SMART" id="SM00283">
    <property type="entry name" value="MA"/>
    <property type="match status" value="1"/>
</dbReference>
<feature type="domain" description="Methyl-accepting transducer" evidence="7">
    <location>
        <begin position="225"/>
        <end position="454"/>
    </location>
</feature>
<keyword evidence="6" id="KW-1133">Transmembrane helix</keyword>
<feature type="region of interest" description="Disordered" evidence="5">
    <location>
        <begin position="269"/>
        <end position="290"/>
    </location>
</feature>
<dbReference type="OrthoDB" id="2489132at2"/>
<evidence type="ECO:0000256" key="5">
    <source>
        <dbReference type="SAM" id="MobiDB-lite"/>
    </source>
</evidence>
<protein>
    <recommendedName>
        <fullName evidence="7">Methyl-accepting transducer domain-containing protein</fullName>
    </recommendedName>
</protein>
<evidence type="ECO:0000256" key="6">
    <source>
        <dbReference type="SAM" id="Phobius"/>
    </source>
</evidence>
<dbReference type="PROSITE" id="PS50111">
    <property type="entry name" value="CHEMOTAXIS_TRANSDUC_2"/>
    <property type="match status" value="1"/>
</dbReference>
<evidence type="ECO:0000256" key="3">
    <source>
        <dbReference type="PROSITE-ProRule" id="PRU00284"/>
    </source>
</evidence>
<dbReference type="GO" id="GO:0004888">
    <property type="term" value="F:transmembrane signaling receptor activity"/>
    <property type="evidence" value="ECO:0007669"/>
    <property type="project" value="InterPro"/>
</dbReference>
<accession>A0A401FQ16</accession>
<evidence type="ECO:0000256" key="1">
    <source>
        <dbReference type="ARBA" id="ARBA00022500"/>
    </source>
</evidence>
<comment type="similarity">
    <text evidence="2">Belongs to the methyl-accepting chemotaxis (MCP) protein family.</text>
</comment>
<name>A0A401FQ16_9BACT</name>
<dbReference type="InterPro" id="IPR051310">
    <property type="entry name" value="MCP_chemotaxis"/>
</dbReference>
<comment type="caution">
    <text evidence="8">The sequence shown here is derived from an EMBL/GenBank/DDBJ whole genome shotgun (WGS) entry which is preliminary data.</text>
</comment>
<keyword evidence="1" id="KW-0145">Chemotaxis</keyword>
<feature type="coiled-coil region" evidence="4">
    <location>
        <begin position="97"/>
        <end position="131"/>
    </location>
</feature>
<evidence type="ECO:0000256" key="4">
    <source>
        <dbReference type="SAM" id="Coils"/>
    </source>
</evidence>
<evidence type="ECO:0000256" key="2">
    <source>
        <dbReference type="ARBA" id="ARBA00029447"/>
    </source>
</evidence>
<dbReference type="Pfam" id="PF00015">
    <property type="entry name" value="MCPsignal"/>
    <property type="match status" value="1"/>
</dbReference>
<keyword evidence="6" id="KW-0472">Membrane</keyword>
<dbReference type="SUPFAM" id="SSF141371">
    <property type="entry name" value="PilZ domain-like"/>
    <property type="match status" value="1"/>
</dbReference>
<gene>
    <name evidence="8" type="ORF">DENIS_0019</name>
</gene>
<dbReference type="InterPro" id="IPR009875">
    <property type="entry name" value="PilZ_domain"/>
</dbReference>
<feature type="transmembrane region" description="Helical" evidence="6">
    <location>
        <begin position="12"/>
        <end position="33"/>
    </location>
</feature>
<sequence length="580" mass="63447">MGSSFRLSLWIWLSIGILITGYLISLGVSYHMAFSIQKQLPDISDFAVTSTELCQRIPEYFEEQNRYYGKAVIMGEPELLDKARSKSAEVANCLDSLAALRGLAPELREKIRRLRSEIRRYAEQADQIHRKTSTGETGAEMVEQITRLSNRKKVLAEMLNAMPGDIRKNLSANVSDMISGVRQKNTVNISVSAAIVCLVLLIIYGIIRKYIIGTLFRITEYLYESSQKVAHISSGISSGSQQLAEGATAQAAAITQAIASLEQIASMTRQNAGDTRKAREARHQGGEHLQNLSRAMKKTGSAMSDIESQGAEIRRIIETINEIAFQTNLLALNAAVEAARAGTSGAGFAVVADEVRNLATRSAGAASEIRNLIEKTVREIRTGAHLLQETEAALSETVVQNEAVRHLIDSIANSSQDQAEGIEEVNRTMSEIDRIVQQNATNAELFSSAFIRLNGQSERMSYFIRKLKGLSEKREQIRVRIALKGDFCDEKTGRKMPFITRDISAKGACIIIPAPLEEGARGTLRITSASARFPDLRGHVLRISEGAAAGTCEAGIRFTELSAGLKEQLLDILSTASEAA</sequence>
<dbReference type="SUPFAM" id="SSF58104">
    <property type="entry name" value="Methyl-accepting chemotaxis protein (MCP) signaling domain"/>
    <property type="match status" value="1"/>
</dbReference>
<dbReference type="InterPro" id="IPR004090">
    <property type="entry name" value="Chemotax_Me-accpt_rcpt"/>
</dbReference>
<dbReference type="GO" id="GO:0007165">
    <property type="term" value="P:signal transduction"/>
    <property type="evidence" value="ECO:0007669"/>
    <property type="project" value="UniProtKB-KW"/>
</dbReference>
<dbReference type="PANTHER" id="PTHR43531">
    <property type="entry name" value="PROTEIN ICFG"/>
    <property type="match status" value="1"/>
</dbReference>
<keyword evidence="6" id="KW-0812">Transmembrane</keyword>
<dbReference type="Gene3D" id="2.40.10.220">
    <property type="entry name" value="predicted glycosyltransferase like domains"/>
    <property type="match status" value="1"/>
</dbReference>
<reference evidence="9" key="1">
    <citation type="submission" date="2017-11" db="EMBL/GenBank/DDBJ databases">
        <authorList>
            <person name="Watanabe M."/>
            <person name="Kojima H."/>
        </authorList>
    </citation>
    <scope>NUCLEOTIDE SEQUENCE [LARGE SCALE GENOMIC DNA]</scope>
    <source>
        <strain evidence="9">Tokyo 01</strain>
    </source>
</reference>
<dbReference type="RefSeq" id="WP_124326631.1">
    <property type="nucleotide sequence ID" value="NZ_BEXT01000001.1"/>
</dbReference>
<keyword evidence="4" id="KW-0175">Coiled coil</keyword>
<keyword evidence="3" id="KW-0807">Transducer</keyword>
<dbReference type="PRINTS" id="PR00260">
    <property type="entry name" value="CHEMTRNSDUCR"/>
</dbReference>
<dbReference type="CDD" id="cd11386">
    <property type="entry name" value="MCP_signal"/>
    <property type="match status" value="1"/>
</dbReference>
<keyword evidence="9" id="KW-1185">Reference proteome</keyword>